<protein>
    <submittedName>
        <fullName evidence="1">Uncharacterized protein</fullName>
    </submittedName>
</protein>
<dbReference type="Proteomes" id="UP000299102">
    <property type="component" value="Unassembled WGS sequence"/>
</dbReference>
<evidence type="ECO:0000313" key="1">
    <source>
        <dbReference type="EMBL" id="GBP86412.1"/>
    </source>
</evidence>
<gene>
    <name evidence="1" type="ORF">EVAR_62845_1</name>
</gene>
<proteinExistence type="predicted"/>
<dbReference type="EMBL" id="BGZK01001793">
    <property type="protein sequence ID" value="GBP86412.1"/>
    <property type="molecule type" value="Genomic_DNA"/>
</dbReference>
<dbReference type="AlphaFoldDB" id="A0A4C1ZG69"/>
<comment type="caution">
    <text evidence="1">The sequence shown here is derived from an EMBL/GenBank/DDBJ whole genome shotgun (WGS) entry which is preliminary data.</text>
</comment>
<keyword evidence="2" id="KW-1185">Reference proteome</keyword>
<sequence length="172" mass="19353">MGEIYKSSVRSRFLVRIRGPPELEGPGALPRLATRTRKKTHDEHLEGGEANIACHAYYKANFELNELKLGGLTEAIEEFHCPPPGSISDQLDDIKLMQCRRDLTYLQTSKAAGPLEVAVNIPNAGYDFCIGVRARILPHNNKKTSHNMEVTRSQEYYIKRETVLRAAGPYSR</sequence>
<organism evidence="1 2">
    <name type="scientific">Eumeta variegata</name>
    <name type="common">Bagworm moth</name>
    <name type="synonym">Eumeta japonica</name>
    <dbReference type="NCBI Taxonomy" id="151549"/>
    <lineage>
        <taxon>Eukaryota</taxon>
        <taxon>Metazoa</taxon>
        <taxon>Ecdysozoa</taxon>
        <taxon>Arthropoda</taxon>
        <taxon>Hexapoda</taxon>
        <taxon>Insecta</taxon>
        <taxon>Pterygota</taxon>
        <taxon>Neoptera</taxon>
        <taxon>Endopterygota</taxon>
        <taxon>Lepidoptera</taxon>
        <taxon>Glossata</taxon>
        <taxon>Ditrysia</taxon>
        <taxon>Tineoidea</taxon>
        <taxon>Psychidae</taxon>
        <taxon>Oiketicinae</taxon>
        <taxon>Eumeta</taxon>
    </lineage>
</organism>
<reference evidence="1 2" key="1">
    <citation type="journal article" date="2019" name="Commun. Biol.">
        <title>The bagworm genome reveals a unique fibroin gene that provides high tensile strength.</title>
        <authorList>
            <person name="Kono N."/>
            <person name="Nakamura H."/>
            <person name="Ohtoshi R."/>
            <person name="Tomita M."/>
            <person name="Numata K."/>
            <person name="Arakawa K."/>
        </authorList>
    </citation>
    <scope>NUCLEOTIDE SEQUENCE [LARGE SCALE GENOMIC DNA]</scope>
</reference>
<evidence type="ECO:0000313" key="2">
    <source>
        <dbReference type="Proteomes" id="UP000299102"/>
    </source>
</evidence>
<name>A0A4C1ZG69_EUMVA</name>
<accession>A0A4C1ZG69</accession>